<evidence type="ECO:0000313" key="7">
    <source>
        <dbReference type="RefSeq" id="XP_030756328.1"/>
    </source>
</evidence>
<keyword evidence="3" id="KW-0812">Transmembrane</keyword>
<dbReference type="InParanoid" id="A0A6J2XXT5"/>
<dbReference type="GeneID" id="115882413"/>
<organism evidence="6 7">
    <name type="scientific">Sitophilus oryzae</name>
    <name type="common">Rice weevil</name>
    <name type="synonym">Curculio oryzae</name>
    <dbReference type="NCBI Taxonomy" id="7048"/>
    <lineage>
        <taxon>Eukaryota</taxon>
        <taxon>Metazoa</taxon>
        <taxon>Ecdysozoa</taxon>
        <taxon>Arthropoda</taxon>
        <taxon>Hexapoda</taxon>
        <taxon>Insecta</taxon>
        <taxon>Pterygota</taxon>
        <taxon>Neoptera</taxon>
        <taxon>Endopterygota</taxon>
        <taxon>Coleoptera</taxon>
        <taxon>Polyphaga</taxon>
        <taxon>Cucujiformia</taxon>
        <taxon>Curculionidae</taxon>
        <taxon>Dryophthorinae</taxon>
        <taxon>Sitophilus</taxon>
    </lineage>
</organism>
<dbReference type="GO" id="GO:0050909">
    <property type="term" value="P:sensory perception of taste"/>
    <property type="evidence" value="ECO:0007669"/>
    <property type="project" value="InterPro"/>
</dbReference>
<dbReference type="OrthoDB" id="6366728at2759"/>
<evidence type="ECO:0000256" key="2">
    <source>
        <dbReference type="ARBA" id="ARBA00022475"/>
    </source>
</evidence>
<dbReference type="Pfam" id="PF08395">
    <property type="entry name" value="7tm_7"/>
    <property type="match status" value="1"/>
</dbReference>
<protein>
    <submittedName>
        <fullName evidence="7">Gustatory receptor 2a</fullName>
    </submittedName>
</protein>
<keyword evidence="4" id="KW-1133">Transmembrane helix</keyword>
<dbReference type="KEGG" id="soy:115882413"/>
<proteinExistence type="predicted"/>
<comment type="subcellular location">
    <subcellularLocation>
        <location evidence="1">Cell membrane</location>
        <topology evidence="1">Multi-pass membrane protein</topology>
    </subcellularLocation>
</comment>
<keyword evidence="7" id="KW-0675">Receptor</keyword>
<keyword evidence="5" id="KW-0472">Membrane</keyword>
<evidence type="ECO:0000256" key="3">
    <source>
        <dbReference type="ARBA" id="ARBA00022692"/>
    </source>
</evidence>
<dbReference type="RefSeq" id="XP_030756328.1">
    <property type="nucleotide sequence ID" value="XM_030900468.1"/>
</dbReference>
<name>A0A6J2XXT5_SITOR</name>
<gene>
    <name evidence="7" type="primary">LOC115882413</name>
</gene>
<evidence type="ECO:0000256" key="1">
    <source>
        <dbReference type="ARBA" id="ARBA00004651"/>
    </source>
</evidence>
<reference evidence="7" key="1">
    <citation type="submission" date="2025-08" db="UniProtKB">
        <authorList>
            <consortium name="RefSeq"/>
        </authorList>
    </citation>
    <scope>IDENTIFICATION</scope>
    <source>
        <tissue evidence="7">Gonads</tissue>
    </source>
</reference>
<evidence type="ECO:0000256" key="5">
    <source>
        <dbReference type="ARBA" id="ARBA00023136"/>
    </source>
</evidence>
<dbReference type="GO" id="GO:0005886">
    <property type="term" value="C:plasma membrane"/>
    <property type="evidence" value="ECO:0007669"/>
    <property type="project" value="UniProtKB-SubCell"/>
</dbReference>
<evidence type="ECO:0000256" key="4">
    <source>
        <dbReference type="ARBA" id="ARBA00022989"/>
    </source>
</evidence>
<keyword evidence="6" id="KW-1185">Reference proteome</keyword>
<dbReference type="Proteomes" id="UP000504635">
    <property type="component" value="Unplaced"/>
</dbReference>
<sequence length="74" mass="8390">MCSLPLKSFIRKQISIFSRHLLHEEFSFTACGFFSINAALLQTIVGSVGVYLVMFIQFNSAGFQYSFSRRNASQ</sequence>
<dbReference type="InterPro" id="IPR013604">
    <property type="entry name" value="7TM_chemorcpt"/>
</dbReference>
<evidence type="ECO:0000313" key="6">
    <source>
        <dbReference type="Proteomes" id="UP000504635"/>
    </source>
</evidence>
<dbReference type="AlphaFoldDB" id="A0A6J2XXT5"/>
<keyword evidence="2" id="KW-1003">Cell membrane</keyword>
<accession>A0A6J2XXT5</accession>